<reference evidence="9" key="1">
    <citation type="submission" date="2016-07" db="EMBL/GenBank/DDBJ databases">
        <title>Frankia sp. NRRL B-16219 Genome sequencing.</title>
        <authorList>
            <person name="Ghodhbane-Gtari F."/>
            <person name="Swanson E."/>
            <person name="Gueddou A."/>
            <person name="Louati M."/>
            <person name="Nouioui I."/>
            <person name="Hezbri K."/>
            <person name="Abebe-Akele F."/>
            <person name="Simpson S."/>
            <person name="Morris K."/>
            <person name="Thomas K."/>
            <person name="Gtari M."/>
            <person name="Tisa L.S."/>
        </authorList>
    </citation>
    <scope>NUCLEOTIDE SEQUENCE [LARGE SCALE GENOMIC DNA]</scope>
    <source>
        <strain evidence="9">NRRL B-16219</strain>
    </source>
</reference>
<organism evidence="8 9">
    <name type="scientific">Parafrankia soli</name>
    <dbReference type="NCBI Taxonomy" id="2599596"/>
    <lineage>
        <taxon>Bacteria</taxon>
        <taxon>Bacillati</taxon>
        <taxon>Actinomycetota</taxon>
        <taxon>Actinomycetes</taxon>
        <taxon>Frankiales</taxon>
        <taxon>Frankiaceae</taxon>
        <taxon>Parafrankia</taxon>
    </lineage>
</organism>
<dbReference type="PANTHER" id="PTHR11236">
    <property type="entry name" value="AMINOBENZOATE/ANTHRANILATE SYNTHASE"/>
    <property type="match status" value="1"/>
</dbReference>
<dbReference type="InterPro" id="IPR017926">
    <property type="entry name" value="GATASE"/>
</dbReference>
<sequence>MSIPSQRSEPAGLAELLDAQDARPEAFALLHRPDSGPAGQVELLRGTFAEIAGTADLPIPAHGPPGTYHTLALLPYRLIGERGYEHHDDGEPLLAMTVTGEHRIPVDDVLRHVQDWPIDVGDGYFDLGDDEYAELVRRVLAEEIGFGAGANFVLKRTYMLQVDNWSVRTALAFYGRLLAGELGAYWTFLIHTGDRTFVGASPERHVSLDAGTAVMNPISGTYRYPPGGPSVAGVLEFLADTKETNELYMVLDEELKMMSRVCDDVRVVGPGLKEMAHLAHTEYRIVGRSSRDVREILRETLFAPTVTGSPLQSACHVIAKFEPSARGYYAGAAALIGWDALGGQRLDSAILIRTADVDSTGRMRVGVGATLVRDSHPAAETDETRAKVAGLLHALRRPVVRLGRSSPSSGPAVADQPVSARPVSDRPVSGQRAPRATATGRARGPAAGPRAASPRRPGAPLGEDPAVRAALASRNLPLAPFWLTPAQTRPRDRGRLLIVDAEDTFTAMGAAQLGALGFDVTVRRFDEPYQIEGVDLVVLGPGPGDPLDGADPKIVSLRAVTRSLLNLDVPFLSVCLSHQVLCDLLGLPVIRMAVPNQGVRRTADLFGQLEPVYFYNTFVAIHPSDLLEGGPGVGPVEVARDLTTGEVHALRGAGFASMQFHAASVMTRGGLTLMDTLVTGVLRDR</sequence>
<dbReference type="Proteomes" id="UP000179769">
    <property type="component" value="Unassembled WGS sequence"/>
</dbReference>
<dbReference type="SUPFAM" id="SSF52317">
    <property type="entry name" value="Class I glutamine amidotransferase-like"/>
    <property type="match status" value="1"/>
</dbReference>
<dbReference type="SUPFAM" id="SSF56322">
    <property type="entry name" value="ADC synthase"/>
    <property type="match status" value="1"/>
</dbReference>
<evidence type="ECO:0000256" key="1">
    <source>
        <dbReference type="ARBA" id="ARBA00012266"/>
    </source>
</evidence>
<feature type="domain" description="Glutamine amidotransferase" evidence="6">
    <location>
        <begin position="497"/>
        <end position="674"/>
    </location>
</feature>
<evidence type="ECO:0000259" key="7">
    <source>
        <dbReference type="Pfam" id="PF00425"/>
    </source>
</evidence>
<dbReference type="EMBL" id="MAXA01000180">
    <property type="protein sequence ID" value="OHV30273.1"/>
    <property type="molecule type" value="Genomic_DNA"/>
</dbReference>
<dbReference type="Gene3D" id="3.40.50.880">
    <property type="match status" value="1"/>
</dbReference>
<keyword evidence="9" id="KW-1185">Reference proteome</keyword>
<dbReference type="AlphaFoldDB" id="A0A1S1Q5Y5"/>
<dbReference type="CDD" id="cd01743">
    <property type="entry name" value="GATase1_Anthranilate_Synthase"/>
    <property type="match status" value="1"/>
</dbReference>
<evidence type="ECO:0000313" key="9">
    <source>
        <dbReference type="Proteomes" id="UP000179769"/>
    </source>
</evidence>
<proteinExistence type="predicted"/>
<dbReference type="InterPro" id="IPR019999">
    <property type="entry name" value="Anth_synth_I-like"/>
</dbReference>
<dbReference type="PROSITE" id="PS51273">
    <property type="entry name" value="GATASE_TYPE_1"/>
    <property type="match status" value="1"/>
</dbReference>
<dbReference type="GO" id="GO:0004049">
    <property type="term" value="F:anthranilate synthase activity"/>
    <property type="evidence" value="ECO:0007669"/>
    <property type="project" value="UniProtKB-EC"/>
</dbReference>
<dbReference type="InterPro" id="IPR015890">
    <property type="entry name" value="Chorismate_C"/>
</dbReference>
<protein>
    <recommendedName>
        <fullName evidence="1">anthranilate synthase</fullName>
        <ecNumber evidence="1">4.1.3.27</ecNumber>
    </recommendedName>
</protein>
<keyword evidence="2" id="KW-0315">Glutamine amidotransferase</keyword>
<feature type="domain" description="Chorismate-utilising enzyme C-terminal" evidence="7">
    <location>
        <begin position="130"/>
        <end position="387"/>
    </location>
</feature>
<dbReference type="Gene3D" id="3.60.120.10">
    <property type="entry name" value="Anthranilate synthase"/>
    <property type="match status" value="1"/>
</dbReference>
<comment type="catalytic activity">
    <reaction evidence="4">
        <text>chorismate + L-glutamine = anthranilate + pyruvate + L-glutamate + H(+)</text>
        <dbReference type="Rhea" id="RHEA:21732"/>
        <dbReference type="ChEBI" id="CHEBI:15361"/>
        <dbReference type="ChEBI" id="CHEBI:15378"/>
        <dbReference type="ChEBI" id="CHEBI:16567"/>
        <dbReference type="ChEBI" id="CHEBI:29748"/>
        <dbReference type="ChEBI" id="CHEBI:29985"/>
        <dbReference type="ChEBI" id="CHEBI:58359"/>
        <dbReference type="EC" id="4.1.3.27"/>
    </reaction>
</comment>
<evidence type="ECO:0000256" key="4">
    <source>
        <dbReference type="ARBA" id="ARBA00047683"/>
    </source>
</evidence>
<keyword evidence="3" id="KW-0456">Lyase</keyword>
<evidence type="ECO:0000256" key="5">
    <source>
        <dbReference type="SAM" id="MobiDB-lite"/>
    </source>
</evidence>
<evidence type="ECO:0000259" key="6">
    <source>
        <dbReference type="Pfam" id="PF00117"/>
    </source>
</evidence>
<dbReference type="RefSeq" id="WP_071062930.1">
    <property type="nucleotide sequence ID" value="NZ_MAXA01000180.1"/>
</dbReference>
<gene>
    <name evidence="8" type="ORF">BBK14_16810</name>
</gene>
<dbReference type="InterPro" id="IPR005801">
    <property type="entry name" value="ADC_synthase"/>
</dbReference>
<feature type="compositionally biased region" description="Low complexity" evidence="5">
    <location>
        <begin position="432"/>
        <end position="460"/>
    </location>
</feature>
<evidence type="ECO:0000256" key="2">
    <source>
        <dbReference type="ARBA" id="ARBA00022962"/>
    </source>
</evidence>
<feature type="region of interest" description="Disordered" evidence="5">
    <location>
        <begin position="402"/>
        <end position="463"/>
    </location>
</feature>
<dbReference type="OrthoDB" id="8594609at2"/>
<dbReference type="InterPro" id="IPR006221">
    <property type="entry name" value="TrpG/PapA_dom"/>
</dbReference>
<name>A0A1S1Q5Y5_9ACTN</name>
<dbReference type="EC" id="4.1.3.27" evidence="1"/>
<dbReference type="Pfam" id="PF00117">
    <property type="entry name" value="GATase"/>
    <property type="match status" value="1"/>
</dbReference>
<evidence type="ECO:0000313" key="8">
    <source>
        <dbReference type="EMBL" id="OHV30273.1"/>
    </source>
</evidence>
<dbReference type="InterPro" id="IPR029062">
    <property type="entry name" value="Class_I_gatase-like"/>
</dbReference>
<dbReference type="PANTHER" id="PTHR11236:SF49">
    <property type="entry name" value="ANTHRANILATE SYNTHASE COMPONENT 1"/>
    <property type="match status" value="1"/>
</dbReference>
<dbReference type="PRINTS" id="PR00096">
    <property type="entry name" value="GATASE"/>
</dbReference>
<comment type="caution">
    <text evidence="8">The sequence shown here is derived from an EMBL/GenBank/DDBJ whole genome shotgun (WGS) entry which is preliminary data.</text>
</comment>
<dbReference type="GO" id="GO:0000162">
    <property type="term" value="P:L-tryptophan biosynthetic process"/>
    <property type="evidence" value="ECO:0007669"/>
    <property type="project" value="TreeGrafter"/>
</dbReference>
<evidence type="ECO:0000256" key="3">
    <source>
        <dbReference type="ARBA" id="ARBA00023239"/>
    </source>
</evidence>
<accession>A0A1S1Q5Y5</accession>
<dbReference type="Pfam" id="PF00425">
    <property type="entry name" value="Chorismate_bind"/>
    <property type="match status" value="1"/>
</dbReference>